<dbReference type="HOGENOM" id="CLU_3066105_0_0_6"/>
<proteinExistence type="predicted"/>
<dbReference type="EMBL" id="CP003546">
    <property type="protein sequence ID" value="AFP85258.1"/>
    <property type="molecule type" value="Genomic_DNA"/>
</dbReference>
<accession>J3YSK2</accession>
<dbReference type="KEGG" id="sect:A359_08920"/>
<evidence type="ECO:0000313" key="1">
    <source>
        <dbReference type="EMBL" id="AFP85258.1"/>
    </source>
</evidence>
<dbReference type="Proteomes" id="UP000003936">
    <property type="component" value="Chromosome"/>
</dbReference>
<reference evidence="1 2" key="1">
    <citation type="journal article" date="2012" name="Mol. Biol. Evol.">
        <title>Genome reduction and co-evolution between the primary and secondary bacterial symbionts of psyllids.</title>
        <authorList>
            <person name="Sloan D.B."/>
            <person name="Moran N.A."/>
        </authorList>
    </citation>
    <scope>NUCLEOTIDE SEQUENCE [LARGE SCALE GENOMIC DNA]</scope>
    <source>
        <strain evidence="1">Ceuc_S</strain>
    </source>
</reference>
<organism evidence="1 2">
    <name type="scientific">secondary endosymbiont of Ctenarytaina eucalypti</name>
    <dbReference type="NCBI Taxonomy" id="1199245"/>
    <lineage>
        <taxon>Bacteria</taxon>
        <taxon>Pseudomonadati</taxon>
        <taxon>Pseudomonadota</taxon>
        <taxon>Gammaproteobacteria</taxon>
        <taxon>Enterobacterales</taxon>
        <taxon>Enterobacteriaceae</taxon>
        <taxon>aphid secondary symbionts</taxon>
    </lineage>
</organism>
<protein>
    <submittedName>
        <fullName evidence="1">Uncharacterized protein</fullName>
    </submittedName>
</protein>
<gene>
    <name evidence="1" type="ORF">A359_08920</name>
</gene>
<evidence type="ECO:0000313" key="2">
    <source>
        <dbReference type="Proteomes" id="UP000003936"/>
    </source>
</evidence>
<name>J3YSK2_9ENTR</name>
<dbReference type="AlphaFoldDB" id="J3YSK2"/>
<keyword evidence="2" id="KW-1185">Reference proteome</keyword>
<sequence>MQRNITEQYVGINMCLTESYNNTILKERSAFQAYQSGRYCLTSRENIGNFQSD</sequence>